<feature type="domain" description="Aldehyde oxidase/xanthine dehydrogenase a/b hammerhead" evidence="3">
    <location>
        <begin position="24"/>
        <end position="142"/>
    </location>
</feature>
<dbReference type="GO" id="GO:0005506">
    <property type="term" value="F:iron ion binding"/>
    <property type="evidence" value="ECO:0007669"/>
    <property type="project" value="InterPro"/>
</dbReference>
<dbReference type="Gene3D" id="3.90.1170.50">
    <property type="entry name" value="Aldehyde oxidase/xanthine dehydrogenase, a/b hammerhead"/>
    <property type="match status" value="1"/>
</dbReference>
<reference evidence="4" key="1">
    <citation type="submission" date="2020-09" db="EMBL/GenBank/DDBJ databases">
        <title>Genome seq and assembly of Tianweitania sp.</title>
        <authorList>
            <person name="Chhetri G."/>
        </authorList>
    </citation>
    <scope>NUCLEOTIDE SEQUENCE</scope>
    <source>
        <strain evidence="4">Rool2</strain>
    </source>
</reference>
<comment type="caution">
    <text evidence="4">The sequence shown here is derived from an EMBL/GenBank/DDBJ whole genome shotgun (WGS) entry which is preliminary data.</text>
</comment>
<dbReference type="GO" id="GO:0016491">
    <property type="term" value="F:oxidoreductase activity"/>
    <property type="evidence" value="ECO:0007669"/>
    <property type="project" value="UniProtKB-KW"/>
</dbReference>
<keyword evidence="2" id="KW-0560">Oxidoreductase</keyword>
<organism evidence="4 5">
    <name type="scientific">Oryzicola mucosus</name>
    <dbReference type="NCBI Taxonomy" id="2767425"/>
    <lineage>
        <taxon>Bacteria</taxon>
        <taxon>Pseudomonadati</taxon>
        <taxon>Pseudomonadota</taxon>
        <taxon>Alphaproteobacteria</taxon>
        <taxon>Hyphomicrobiales</taxon>
        <taxon>Phyllobacteriaceae</taxon>
        <taxon>Oryzicola</taxon>
    </lineage>
</organism>
<dbReference type="SUPFAM" id="SSF54665">
    <property type="entry name" value="CO dehydrogenase molybdoprotein N-domain-like"/>
    <property type="match status" value="1"/>
</dbReference>
<evidence type="ECO:0000256" key="2">
    <source>
        <dbReference type="ARBA" id="ARBA00023002"/>
    </source>
</evidence>
<keyword evidence="5" id="KW-1185">Reference proteome</keyword>
<dbReference type="PANTHER" id="PTHR11908:SF132">
    <property type="entry name" value="ALDEHYDE OXIDASE 1-RELATED"/>
    <property type="match status" value="1"/>
</dbReference>
<dbReference type="RefSeq" id="WP_188165304.1">
    <property type="nucleotide sequence ID" value="NZ_JACVVX010000004.1"/>
</dbReference>
<protein>
    <submittedName>
        <fullName evidence="4">Xanthine dehydrogenase family protein molybdopterin-binding subunit</fullName>
    </submittedName>
</protein>
<dbReference type="SUPFAM" id="SSF56003">
    <property type="entry name" value="Molybdenum cofactor-binding domain"/>
    <property type="match status" value="1"/>
</dbReference>
<gene>
    <name evidence="4" type="ORF">ICI42_14545</name>
</gene>
<sequence length="768" mass="82198">MTIATPKFGMGASVLRVEDKSFITGGGRYTDDIAPEGVLHGYVLRSPVANARIANIDTEAAKSAPGVHLVLTGADLANLGDLKTEVTLAQSDSSEAPTRDIPILCRDRVHYVGDAVAFIVAYSRELAHDAADLIEVNYEDEPAAAATASALDPETPLVWPDLGSNRAFQYQIGDAEQATVAFLEADQVVSIEFFNNRLVCNYMEPRAAIGEWKADEDRFVLTTGSQGVHSMQKILTKQVFGIAKDKLRVITPDVGGGFGPKSFVYREYALVLEAARRLGQPVKWTGDRTEHFLTDAQGRDNVVKAEMALNAEGRFLALRVRMLANMGAYNSQYGPFIPYIGASMSTGVYDIPDLDVSITGVYTNTCPVDAYRGAGRPEAAFLLEKLVDACARKLGMPPDEIRRRNFIPPDQFPYRTATGRLYDVGEFDGHMTLAMERAGWESFDERLEASRNAGKVRGIGMATYVEACAFAGSEPAHAKLNEDGTVTLFIGTQSNGQGHATAYAQFVSEKLGLDLSQINVHQGDTDELASGGGTGGSRSIPLGGVSASRASEALGEKLKRIAADELEASAADIELVDGEARIVGTDRAMDFAAIARAAKNAEDLSAVGEFVQEEATYPNGTHICEVEIDPATGATSIERYTIVDDFGATVNPILLAGQVHGGVVQGAGQALSEDTVYGEDGQLLTASFMDYAMPRADLFPFFHFETRNVPSTTNALGIKGAGEAGTIGSTPAVMNAITDALYRSYGIDHIEMPATPARVWNAIRTATG</sequence>
<dbReference type="Gene3D" id="3.30.365.10">
    <property type="entry name" value="Aldehyde oxidase/xanthine dehydrogenase, molybdopterin binding domain"/>
    <property type="match status" value="4"/>
</dbReference>
<dbReference type="SMART" id="SM01008">
    <property type="entry name" value="Ald_Xan_dh_C"/>
    <property type="match status" value="1"/>
</dbReference>
<accession>A0A8J6PK97</accession>
<dbReference type="Pfam" id="PF20256">
    <property type="entry name" value="MoCoBD_2"/>
    <property type="match status" value="1"/>
</dbReference>
<proteinExistence type="predicted"/>
<dbReference type="Proteomes" id="UP000643405">
    <property type="component" value="Unassembled WGS sequence"/>
</dbReference>
<dbReference type="Pfam" id="PF01315">
    <property type="entry name" value="Ald_Xan_dh_C"/>
    <property type="match status" value="1"/>
</dbReference>
<dbReference type="Pfam" id="PF02738">
    <property type="entry name" value="MoCoBD_1"/>
    <property type="match status" value="1"/>
</dbReference>
<name>A0A8J6PK97_9HYPH</name>
<keyword evidence="1" id="KW-0500">Molybdenum</keyword>
<dbReference type="InterPro" id="IPR046867">
    <property type="entry name" value="AldOxase/xan_DH_MoCoBD2"/>
</dbReference>
<dbReference type="PANTHER" id="PTHR11908">
    <property type="entry name" value="XANTHINE DEHYDROGENASE"/>
    <property type="match status" value="1"/>
</dbReference>
<evidence type="ECO:0000313" key="4">
    <source>
        <dbReference type="EMBL" id="MBD0415878.1"/>
    </source>
</evidence>
<dbReference type="InterPro" id="IPR036856">
    <property type="entry name" value="Ald_Oxase/Xan_DH_a/b_sf"/>
</dbReference>
<dbReference type="InterPro" id="IPR037165">
    <property type="entry name" value="AldOxase/xan_DH_Mopterin-bd_sf"/>
</dbReference>
<dbReference type="InterPro" id="IPR000674">
    <property type="entry name" value="Ald_Oxase/Xan_DH_a/b"/>
</dbReference>
<evidence type="ECO:0000313" key="5">
    <source>
        <dbReference type="Proteomes" id="UP000643405"/>
    </source>
</evidence>
<dbReference type="InterPro" id="IPR016208">
    <property type="entry name" value="Ald_Oxase/xanthine_DH-like"/>
</dbReference>
<dbReference type="InterPro" id="IPR008274">
    <property type="entry name" value="AldOxase/xan_DH_MoCoBD1"/>
</dbReference>
<dbReference type="AlphaFoldDB" id="A0A8J6PK97"/>
<evidence type="ECO:0000259" key="3">
    <source>
        <dbReference type="SMART" id="SM01008"/>
    </source>
</evidence>
<dbReference type="EMBL" id="JACVVX010000004">
    <property type="protein sequence ID" value="MBD0415878.1"/>
    <property type="molecule type" value="Genomic_DNA"/>
</dbReference>
<evidence type="ECO:0000256" key="1">
    <source>
        <dbReference type="ARBA" id="ARBA00022505"/>
    </source>
</evidence>